<evidence type="ECO:0000313" key="7">
    <source>
        <dbReference type="Proteomes" id="UP000436911"/>
    </source>
</evidence>
<evidence type="ECO:0000259" key="5">
    <source>
        <dbReference type="PROSITE" id="PS50931"/>
    </source>
</evidence>
<dbReference type="AlphaFoldDB" id="A0A368NGH6"/>
<dbReference type="OrthoDB" id="9787460at2"/>
<dbReference type="GO" id="GO:0003700">
    <property type="term" value="F:DNA-binding transcription factor activity"/>
    <property type="evidence" value="ECO:0007669"/>
    <property type="project" value="InterPro"/>
</dbReference>
<dbReference type="EMBL" id="QUSG01000020">
    <property type="protein sequence ID" value="KAA3521993.1"/>
    <property type="molecule type" value="Genomic_DNA"/>
</dbReference>
<dbReference type="GO" id="GO:0006351">
    <property type="term" value="P:DNA-templated transcription"/>
    <property type="evidence" value="ECO:0007669"/>
    <property type="project" value="TreeGrafter"/>
</dbReference>
<dbReference type="InterPro" id="IPR005119">
    <property type="entry name" value="LysR_subst-bd"/>
</dbReference>
<dbReference type="PANTHER" id="PTHR30537">
    <property type="entry name" value="HTH-TYPE TRANSCRIPTIONAL REGULATOR"/>
    <property type="match status" value="1"/>
</dbReference>
<keyword evidence="2" id="KW-0805">Transcription regulation</keyword>
<dbReference type="RefSeq" id="WP_114386975.1">
    <property type="nucleotide sequence ID" value="NZ_CP055265.1"/>
</dbReference>
<keyword evidence="4" id="KW-0804">Transcription</keyword>
<protein>
    <submittedName>
        <fullName evidence="6">LysR family transcriptional regulator</fullName>
    </submittedName>
</protein>
<dbReference type="Gene3D" id="1.10.10.10">
    <property type="entry name" value="Winged helix-like DNA-binding domain superfamily/Winged helix DNA-binding domain"/>
    <property type="match status" value="1"/>
</dbReference>
<dbReference type="PROSITE" id="PS50931">
    <property type="entry name" value="HTH_LYSR"/>
    <property type="match status" value="1"/>
</dbReference>
<reference evidence="6 7" key="1">
    <citation type="submission" date="2018-08" db="EMBL/GenBank/DDBJ databases">
        <title>Genome sequencing of Agrobacterium vitis strain ICMP 10754.</title>
        <authorList>
            <person name="Visnovsky S.B."/>
            <person name="Pitman A.R."/>
        </authorList>
    </citation>
    <scope>NUCLEOTIDE SEQUENCE [LARGE SCALE GENOMIC DNA]</scope>
    <source>
        <strain evidence="6 7">ICMP 10754</strain>
    </source>
</reference>
<proteinExistence type="inferred from homology"/>
<dbReference type="PANTHER" id="PTHR30537:SF3">
    <property type="entry name" value="TRANSCRIPTIONAL REGULATORY PROTEIN"/>
    <property type="match status" value="1"/>
</dbReference>
<dbReference type="InterPro" id="IPR036390">
    <property type="entry name" value="WH_DNA-bd_sf"/>
</dbReference>
<sequence>MRAAKSLAWDDLRLVKAIAQAQGMTGAAAALGIDHSTVFRRLGALEEALGVPLFERRRSGYALTPTGEEAVRTAERIEAEVAQLERRLQGRVIAPAGEIRVTTADSLLVYLLTPLFARFQQAYPDIQLDVVIGNNALNLSRRDADIAIRATDNPPDMLVGRRIGLIAWALYGRGQDFAAASDPSPEELDVGNWVCLGEDMAGLKVVKAAKQQLAPKQLRYRANSVLALADAVEAGIGIGHIPCFIGDVRPALVRLSPTIPDYSASLWLLTHQDLRHSPRIRVFMDFIAAQLIPLRPLIEGVSPGRSDALQQL</sequence>
<dbReference type="Pfam" id="PF03466">
    <property type="entry name" value="LysR_substrate"/>
    <property type="match status" value="1"/>
</dbReference>
<accession>A0A368NGH6</accession>
<keyword evidence="3" id="KW-0238">DNA-binding</keyword>
<evidence type="ECO:0000256" key="1">
    <source>
        <dbReference type="ARBA" id="ARBA00009437"/>
    </source>
</evidence>
<comment type="similarity">
    <text evidence="1">Belongs to the LysR transcriptional regulatory family.</text>
</comment>
<evidence type="ECO:0000313" key="6">
    <source>
        <dbReference type="EMBL" id="KAA3521993.1"/>
    </source>
</evidence>
<name>A0A368NGH6_AGRVI</name>
<dbReference type="Gene3D" id="3.40.190.290">
    <property type="match status" value="1"/>
</dbReference>
<evidence type="ECO:0000256" key="3">
    <source>
        <dbReference type="ARBA" id="ARBA00023125"/>
    </source>
</evidence>
<dbReference type="InterPro" id="IPR036388">
    <property type="entry name" value="WH-like_DNA-bd_sf"/>
</dbReference>
<feature type="domain" description="HTH lysR-type" evidence="5">
    <location>
        <begin position="7"/>
        <end position="64"/>
    </location>
</feature>
<dbReference type="Proteomes" id="UP000436911">
    <property type="component" value="Unassembled WGS sequence"/>
</dbReference>
<dbReference type="SUPFAM" id="SSF46785">
    <property type="entry name" value="Winged helix' DNA-binding domain"/>
    <property type="match status" value="1"/>
</dbReference>
<dbReference type="GeneID" id="60684755"/>
<dbReference type="SUPFAM" id="SSF53850">
    <property type="entry name" value="Periplasmic binding protein-like II"/>
    <property type="match status" value="1"/>
</dbReference>
<organism evidence="6 7">
    <name type="scientific">Agrobacterium vitis</name>
    <name type="common">Rhizobium vitis</name>
    <dbReference type="NCBI Taxonomy" id="373"/>
    <lineage>
        <taxon>Bacteria</taxon>
        <taxon>Pseudomonadati</taxon>
        <taxon>Pseudomonadota</taxon>
        <taxon>Alphaproteobacteria</taxon>
        <taxon>Hyphomicrobiales</taxon>
        <taxon>Rhizobiaceae</taxon>
        <taxon>Rhizobium/Agrobacterium group</taxon>
        <taxon>Agrobacterium</taxon>
    </lineage>
</organism>
<dbReference type="InterPro" id="IPR058163">
    <property type="entry name" value="LysR-type_TF_proteobact-type"/>
</dbReference>
<evidence type="ECO:0000256" key="4">
    <source>
        <dbReference type="ARBA" id="ARBA00023163"/>
    </source>
</evidence>
<dbReference type="InterPro" id="IPR000847">
    <property type="entry name" value="LysR_HTH_N"/>
</dbReference>
<dbReference type="Pfam" id="PF00126">
    <property type="entry name" value="HTH_1"/>
    <property type="match status" value="1"/>
</dbReference>
<comment type="caution">
    <text evidence="6">The sequence shown here is derived from an EMBL/GenBank/DDBJ whole genome shotgun (WGS) entry which is preliminary data.</text>
</comment>
<evidence type="ECO:0000256" key="2">
    <source>
        <dbReference type="ARBA" id="ARBA00023015"/>
    </source>
</evidence>
<gene>
    <name evidence="6" type="ORF">DXT89_22785</name>
</gene>
<dbReference type="GO" id="GO:0043565">
    <property type="term" value="F:sequence-specific DNA binding"/>
    <property type="evidence" value="ECO:0007669"/>
    <property type="project" value="TreeGrafter"/>
</dbReference>